<dbReference type="InterPro" id="IPR003812">
    <property type="entry name" value="Fido"/>
</dbReference>
<name>A0A1H8GVQ8_9RHOB</name>
<organism evidence="2 3">
    <name type="scientific">Palleronia pelagia</name>
    <dbReference type="NCBI Taxonomy" id="387096"/>
    <lineage>
        <taxon>Bacteria</taxon>
        <taxon>Pseudomonadati</taxon>
        <taxon>Pseudomonadota</taxon>
        <taxon>Alphaproteobacteria</taxon>
        <taxon>Rhodobacterales</taxon>
        <taxon>Roseobacteraceae</taxon>
        <taxon>Palleronia</taxon>
    </lineage>
</organism>
<dbReference type="InterPro" id="IPR053737">
    <property type="entry name" value="Type_II_TA_Toxin"/>
</dbReference>
<dbReference type="NCBIfam" id="TIGR01550">
    <property type="entry name" value="DOC_P1"/>
    <property type="match status" value="1"/>
</dbReference>
<dbReference type="Proteomes" id="UP000199372">
    <property type="component" value="Unassembled WGS sequence"/>
</dbReference>
<dbReference type="RefSeq" id="WP_091845444.1">
    <property type="nucleotide sequence ID" value="NZ_FOCM01000004.1"/>
</dbReference>
<keyword evidence="3" id="KW-1185">Reference proteome</keyword>
<reference evidence="3" key="1">
    <citation type="submission" date="2016-10" db="EMBL/GenBank/DDBJ databases">
        <authorList>
            <person name="Varghese N."/>
            <person name="Submissions S."/>
        </authorList>
    </citation>
    <scope>NUCLEOTIDE SEQUENCE [LARGE SCALE GENOMIC DNA]</scope>
    <source>
        <strain evidence="3">DSM 26893</strain>
    </source>
</reference>
<evidence type="ECO:0000259" key="1">
    <source>
        <dbReference type="PROSITE" id="PS51459"/>
    </source>
</evidence>
<proteinExistence type="predicted"/>
<dbReference type="InterPro" id="IPR036597">
    <property type="entry name" value="Fido-like_dom_sf"/>
</dbReference>
<dbReference type="PANTHER" id="PTHR39426">
    <property type="entry name" value="HOMOLOGY TO DEATH-ON-CURING PROTEIN OF PHAGE P1"/>
    <property type="match status" value="1"/>
</dbReference>
<accession>A0A1H8GVQ8</accession>
<dbReference type="Gene3D" id="1.20.120.1870">
    <property type="entry name" value="Fic/DOC protein, Fido domain"/>
    <property type="match status" value="1"/>
</dbReference>
<dbReference type="GO" id="GO:0016301">
    <property type="term" value="F:kinase activity"/>
    <property type="evidence" value="ECO:0007669"/>
    <property type="project" value="InterPro"/>
</dbReference>
<gene>
    <name evidence="2" type="ORF">SAMN04488011_104219</name>
</gene>
<dbReference type="OrthoDB" id="9802752at2"/>
<dbReference type="AlphaFoldDB" id="A0A1H8GVQ8"/>
<dbReference type="PANTHER" id="PTHR39426:SF1">
    <property type="entry name" value="HOMOLOGY TO DEATH-ON-CURING PROTEIN OF PHAGE P1"/>
    <property type="match status" value="1"/>
</dbReference>
<dbReference type="EMBL" id="FOCM01000004">
    <property type="protein sequence ID" value="SEN47859.1"/>
    <property type="molecule type" value="Genomic_DNA"/>
</dbReference>
<sequence length="129" mass="14107">MTDAPRWVPFAAIKAIHDRMISRHGGTPGMRDEALLEMACGRPLNLHAYGDPDLFELAAAYAFGIAKAHAFIDGNKRTAFQTAFVFLYVNGQDLDVPNAEVVTMMEDLAQSRVPEAKFAAWLRAGAAAR</sequence>
<evidence type="ECO:0000313" key="2">
    <source>
        <dbReference type="EMBL" id="SEN47859.1"/>
    </source>
</evidence>
<dbReference type="InterPro" id="IPR006440">
    <property type="entry name" value="Doc"/>
</dbReference>
<dbReference type="Pfam" id="PF02661">
    <property type="entry name" value="Fic"/>
    <property type="match status" value="1"/>
</dbReference>
<protein>
    <submittedName>
        <fullName evidence="2">Death on curing protein</fullName>
    </submittedName>
</protein>
<evidence type="ECO:0000313" key="3">
    <source>
        <dbReference type="Proteomes" id="UP000199372"/>
    </source>
</evidence>
<dbReference type="PROSITE" id="PS51459">
    <property type="entry name" value="FIDO"/>
    <property type="match status" value="1"/>
</dbReference>
<feature type="domain" description="Fido" evidence="1">
    <location>
        <begin position="8"/>
        <end position="124"/>
    </location>
</feature>
<dbReference type="SUPFAM" id="SSF140931">
    <property type="entry name" value="Fic-like"/>
    <property type="match status" value="1"/>
</dbReference>
<dbReference type="PIRSF" id="PIRSF018297">
    <property type="entry name" value="Doc"/>
    <property type="match status" value="1"/>
</dbReference>